<feature type="transmembrane region" description="Helical" evidence="12">
    <location>
        <begin position="152"/>
        <end position="171"/>
    </location>
</feature>
<feature type="transmembrane region" description="Helical" evidence="12">
    <location>
        <begin position="71"/>
        <end position="93"/>
    </location>
</feature>
<keyword evidence="3" id="KW-1003">Cell membrane</keyword>
<feature type="transmembrane region" description="Helical" evidence="12">
    <location>
        <begin position="191"/>
        <end position="216"/>
    </location>
</feature>
<accession>A0ABV3SXJ9</accession>
<dbReference type="PANTHER" id="PTHR32196">
    <property type="entry name" value="ABC TRANSPORTER PERMEASE PROTEIN YPHD-RELATED-RELATED"/>
    <property type="match status" value="1"/>
</dbReference>
<evidence type="ECO:0000313" key="14">
    <source>
        <dbReference type="Proteomes" id="UP001556631"/>
    </source>
</evidence>
<organism evidence="13 14">
    <name type="scientific">Nocardioides eburneus</name>
    <dbReference type="NCBI Taxonomy" id="3231482"/>
    <lineage>
        <taxon>Bacteria</taxon>
        <taxon>Bacillati</taxon>
        <taxon>Actinomycetota</taxon>
        <taxon>Actinomycetes</taxon>
        <taxon>Propionibacteriales</taxon>
        <taxon>Nocardioidaceae</taxon>
        <taxon>Nocardioides</taxon>
    </lineage>
</organism>
<evidence type="ECO:0000256" key="2">
    <source>
        <dbReference type="ARBA" id="ARBA00022448"/>
    </source>
</evidence>
<dbReference type="RefSeq" id="WP_367993281.1">
    <property type="nucleotide sequence ID" value="NZ_JBFPJR010000012.1"/>
</dbReference>
<dbReference type="PANTHER" id="PTHR32196:SF32">
    <property type="entry name" value="XYLOSE TRANSPORT SYSTEM PERMEASE PROTEIN XYLH"/>
    <property type="match status" value="1"/>
</dbReference>
<dbReference type="Proteomes" id="UP001556631">
    <property type="component" value="Unassembled WGS sequence"/>
</dbReference>
<keyword evidence="2" id="KW-0813">Transport</keyword>
<evidence type="ECO:0000256" key="10">
    <source>
        <dbReference type="ARBA" id="ARBA00035686"/>
    </source>
</evidence>
<dbReference type="EMBL" id="JBFPJR010000012">
    <property type="protein sequence ID" value="MEX0427672.1"/>
    <property type="molecule type" value="Genomic_DNA"/>
</dbReference>
<keyword evidence="7 12" id="KW-1133">Transmembrane helix</keyword>
<keyword evidence="4" id="KW-0997">Cell inner membrane</keyword>
<feature type="transmembrane region" description="Helical" evidence="12">
    <location>
        <begin position="309"/>
        <end position="332"/>
    </location>
</feature>
<reference evidence="13 14" key="1">
    <citation type="submission" date="2024-07" db="EMBL/GenBank/DDBJ databases">
        <authorList>
            <person name="Lee S."/>
            <person name="Kang M."/>
        </authorList>
    </citation>
    <scope>NUCLEOTIDE SEQUENCE [LARGE SCALE GENOMIC DNA]</scope>
    <source>
        <strain evidence="13 14">DS6</strain>
    </source>
</reference>
<evidence type="ECO:0000256" key="7">
    <source>
        <dbReference type="ARBA" id="ARBA00022989"/>
    </source>
</evidence>
<evidence type="ECO:0000256" key="6">
    <source>
        <dbReference type="ARBA" id="ARBA00022692"/>
    </source>
</evidence>
<sequence>MSATMTKPAAPQEQPPPPQQSDSLGQAFSAYLARVRGGDVGSLPAVLGLVALVVVFSILRPHTFTNSFNFANLIGQSAGVTVLAMGLVFVLLLGEIDLSAGYSGGTSAAVLGVVLTKHDWPLVPSLIAGLLTGAVIGWGIGLLVARLGIPSFVVTLACFLGFQGVLLLIIGEGGTIPYQDKFVNALNNDSMPVWLGWVLGIALVVAYAGLGFLTMTRRRAKGLTAQSLAVWAVKSGVVAVVVIAVVAYLSKERSRNPALNSLKGVPYSLLIIVGLLLVLGFALSRTAWGRHVYAVGGNAEAARRAGINVAWIKLSCFMVSSTIAAIAGILIASRTNSVNPNTGGDTTLLFAVGAAVIGGTSLFGGKGRVVDALIGGTVVAVIQNGMGLLNQSQGRVWVVTGLVLLFAASVDALSRKRASATGHV</sequence>
<evidence type="ECO:0000256" key="5">
    <source>
        <dbReference type="ARBA" id="ARBA00022597"/>
    </source>
</evidence>
<comment type="function">
    <text evidence="9">Part of the binding-protein-dependent transport system for D-xylose. Probably responsible for the translocation of the substrate across the membrane.</text>
</comment>
<evidence type="ECO:0000256" key="9">
    <source>
        <dbReference type="ARBA" id="ARBA00035611"/>
    </source>
</evidence>
<feature type="transmembrane region" description="Helical" evidence="12">
    <location>
        <begin position="41"/>
        <end position="59"/>
    </location>
</feature>
<proteinExistence type="predicted"/>
<protein>
    <recommendedName>
        <fullName evidence="10">Xylose transport system permease protein XylH</fullName>
    </recommendedName>
</protein>
<feature type="transmembrane region" description="Helical" evidence="12">
    <location>
        <begin position="228"/>
        <end position="249"/>
    </location>
</feature>
<feature type="transmembrane region" description="Helical" evidence="12">
    <location>
        <begin position="122"/>
        <end position="145"/>
    </location>
</feature>
<comment type="subcellular location">
    <subcellularLocation>
        <location evidence="1">Cell membrane</location>
        <topology evidence="1">Multi-pass membrane protein</topology>
    </subcellularLocation>
</comment>
<gene>
    <name evidence="13" type="ORF">AB3X52_08580</name>
</gene>
<evidence type="ECO:0000256" key="4">
    <source>
        <dbReference type="ARBA" id="ARBA00022519"/>
    </source>
</evidence>
<feature type="transmembrane region" description="Helical" evidence="12">
    <location>
        <begin position="347"/>
        <end position="365"/>
    </location>
</feature>
<keyword evidence="5" id="KW-0762">Sugar transport</keyword>
<name>A0ABV3SXJ9_9ACTN</name>
<comment type="caution">
    <text evidence="13">The sequence shown here is derived from an EMBL/GenBank/DDBJ whole genome shotgun (WGS) entry which is preliminary data.</text>
</comment>
<dbReference type="CDD" id="cd06579">
    <property type="entry name" value="TM_PBP1_transp_AraH_like"/>
    <property type="match status" value="1"/>
</dbReference>
<evidence type="ECO:0000256" key="8">
    <source>
        <dbReference type="ARBA" id="ARBA00023136"/>
    </source>
</evidence>
<feature type="transmembrane region" description="Helical" evidence="12">
    <location>
        <begin position="372"/>
        <end position="389"/>
    </location>
</feature>
<keyword evidence="6 12" id="KW-0812">Transmembrane</keyword>
<keyword evidence="14" id="KW-1185">Reference proteome</keyword>
<keyword evidence="8 12" id="KW-0472">Membrane</keyword>
<feature type="transmembrane region" description="Helical" evidence="12">
    <location>
        <begin position="395"/>
        <end position="413"/>
    </location>
</feature>
<evidence type="ECO:0000256" key="1">
    <source>
        <dbReference type="ARBA" id="ARBA00004651"/>
    </source>
</evidence>
<feature type="region of interest" description="Disordered" evidence="11">
    <location>
        <begin position="1"/>
        <end position="22"/>
    </location>
</feature>
<evidence type="ECO:0000256" key="11">
    <source>
        <dbReference type="SAM" id="MobiDB-lite"/>
    </source>
</evidence>
<feature type="transmembrane region" description="Helical" evidence="12">
    <location>
        <begin position="269"/>
        <end position="288"/>
    </location>
</feature>
<dbReference type="Pfam" id="PF02653">
    <property type="entry name" value="BPD_transp_2"/>
    <property type="match status" value="1"/>
</dbReference>
<evidence type="ECO:0000256" key="3">
    <source>
        <dbReference type="ARBA" id="ARBA00022475"/>
    </source>
</evidence>
<evidence type="ECO:0000313" key="13">
    <source>
        <dbReference type="EMBL" id="MEX0427672.1"/>
    </source>
</evidence>
<evidence type="ECO:0000256" key="12">
    <source>
        <dbReference type="SAM" id="Phobius"/>
    </source>
</evidence>
<dbReference type="InterPro" id="IPR001851">
    <property type="entry name" value="ABC_transp_permease"/>
</dbReference>